<evidence type="ECO:0000256" key="1">
    <source>
        <dbReference type="SAM" id="SignalP"/>
    </source>
</evidence>
<evidence type="ECO:0000313" key="2">
    <source>
        <dbReference type="EMBL" id="SFL10612.1"/>
    </source>
</evidence>
<dbReference type="GO" id="GO:0005737">
    <property type="term" value="C:cytoplasm"/>
    <property type="evidence" value="ECO:0007669"/>
    <property type="project" value="TreeGrafter"/>
</dbReference>
<dbReference type="AlphaFoldDB" id="A0A1I4EY00"/>
<dbReference type="Gene3D" id="3.90.850.10">
    <property type="entry name" value="Fumarylacetoacetase-like, C-terminal domain"/>
    <property type="match status" value="1"/>
</dbReference>
<dbReference type="EMBL" id="FOSQ01000020">
    <property type="protein sequence ID" value="SFL10612.1"/>
    <property type="molecule type" value="Genomic_DNA"/>
</dbReference>
<accession>A0A1I4EY00</accession>
<protein>
    <submittedName>
        <fullName evidence="2">2-keto-4-pentenoate hydratase</fullName>
    </submittedName>
</protein>
<dbReference type="PANTHER" id="PTHR30143:SF0">
    <property type="entry name" value="2-KETO-4-PENTENOATE HYDRATASE"/>
    <property type="match status" value="1"/>
</dbReference>
<organism evidence="2 3">
    <name type="scientific">Falsiroseomonas stagni DSM 19981</name>
    <dbReference type="NCBI Taxonomy" id="1123062"/>
    <lineage>
        <taxon>Bacteria</taxon>
        <taxon>Pseudomonadati</taxon>
        <taxon>Pseudomonadota</taxon>
        <taxon>Alphaproteobacteria</taxon>
        <taxon>Acetobacterales</taxon>
        <taxon>Roseomonadaceae</taxon>
        <taxon>Falsiroseomonas</taxon>
    </lineage>
</organism>
<dbReference type="RefSeq" id="WP_092963178.1">
    <property type="nucleotide sequence ID" value="NZ_FOSQ01000020.1"/>
</dbReference>
<dbReference type="STRING" id="1123062.SAMN02745775_12043"/>
<gene>
    <name evidence="2" type="ORF">SAMN02745775_12043</name>
</gene>
<name>A0A1I4EY00_9PROT</name>
<feature type="chain" id="PRO_5011532799" evidence="1">
    <location>
        <begin position="26"/>
        <end position="291"/>
    </location>
</feature>
<evidence type="ECO:0000313" key="3">
    <source>
        <dbReference type="Proteomes" id="UP000199473"/>
    </source>
</evidence>
<proteinExistence type="predicted"/>
<dbReference type="OrthoDB" id="9792137at2"/>
<dbReference type="InterPro" id="IPR036663">
    <property type="entry name" value="Fumarylacetoacetase_C_sf"/>
</dbReference>
<keyword evidence="1" id="KW-0732">Signal</keyword>
<reference evidence="2 3" key="1">
    <citation type="submission" date="2016-10" db="EMBL/GenBank/DDBJ databases">
        <authorList>
            <person name="de Groot N.N."/>
        </authorList>
    </citation>
    <scope>NUCLEOTIDE SEQUENCE [LARGE SCALE GENOMIC DNA]</scope>
    <source>
        <strain evidence="2 3">DSM 19981</strain>
    </source>
</reference>
<dbReference type="InterPro" id="IPR050772">
    <property type="entry name" value="Hydratase-Decarb/MhpD_sf"/>
</dbReference>
<dbReference type="SUPFAM" id="SSF56529">
    <property type="entry name" value="FAH"/>
    <property type="match status" value="1"/>
</dbReference>
<dbReference type="PROSITE" id="PS51257">
    <property type="entry name" value="PROKAR_LIPOPROTEIN"/>
    <property type="match status" value="1"/>
</dbReference>
<dbReference type="GO" id="GO:0008684">
    <property type="term" value="F:2-oxopent-4-enoate hydratase activity"/>
    <property type="evidence" value="ECO:0007669"/>
    <property type="project" value="TreeGrafter"/>
</dbReference>
<keyword evidence="3" id="KW-1185">Reference proteome</keyword>
<feature type="signal peptide" evidence="1">
    <location>
        <begin position="1"/>
        <end position="25"/>
    </location>
</feature>
<dbReference type="PANTHER" id="PTHR30143">
    <property type="entry name" value="ACID HYDRATASE"/>
    <property type="match status" value="1"/>
</dbReference>
<sequence>MFRSNAAYRSLAALALALLPGVALAACPDVPSVARLASAILDRRPAPLPEGPLSMVDAICARDRLVAVLAQPWGDQVGWKVGLTNPAAQARFGVPHPVAGAIFHGTLRARSGAEFPANFGIVPAVESDLLVRVRDEGLNEAGDDPVALLRHIDAVIPFIELPDLVHGGNAPWSGPLLVSINVGARFGVVGEEITAQATPEFAAALASMTVTLADDTRELSRAPGSALLGHPLNALAWLVRDLREQGRRLRAGDVVSLGGFSPALPVQAGRSYTATYAGLAAEPVSVTVRIR</sequence>
<dbReference type="Proteomes" id="UP000199473">
    <property type="component" value="Unassembled WGS sequence"/>
</dbReference>